<feature type="compositionally biased region" description="Basic and acidic residues" evidence="2">
    <location>
        <begin position="314"/>
        <end position="324"/>
    </location>
</feature>
<dbReference type="RefSeq" id="XP_031752596.1">
    <property type="nucleotide sequence ID" value="XM_031896736.1"/>
</dbReference>
<dbReference type="GO" id="GO:0003712">
    <property type="term" value="F:transcription coregulator activity"/>
    <property type="evidence" value="ECO:0000318"/>
    <property type="project" value="GO_Central"/>
</dbReference>
<dbReference type="GeneID" id="100490423"/>
<dbReference type="AGR" id="Xenbase:XB-GENE-6461330"/>
<feature type="compositionally biased region" description="Basic and acidic residues" evidence="2">
    <location>
        <begin position="163"/>
        <end position="173"/>
    </location>
</feature>
<feature type="compositionally biased region" description="Basic and acidic residues" evidence="2">
    <location>
        <begin position="21"/>
        <end position="31"/>
    </location>
</feature>
<feature type="compositionally biased region" description="Polar residues" evidence="2">
    <location>
        <begin position="77"/>
        <end position="86"/>
    </location>
</feature>
<feature type="compositionally biased region" description="Basic and acidic residues" evidence="2">
    <location>
        <begin position="138"/>
        <end position="155"/>
    </location>
</feature>
<dbReference type="AlphaFoldDB" id="A0A8J1J7G5"/>
<organism evidence="3 4">
    <name type="scientific">Xenopus tropicalis</name>
    <name type="common">Western clawed frog</name>
    <name type="synonym">Silurana tropicalis</name>
    <dbReference type="NCBI Taxonomy" id="8364"/>
    <lineage>
        <taxon>Eukaryota</taxon>
        <taxon>Metazoa</taxon>
        <taxon>Chordata</taxon>
        <taxon>Craniata</taxon>
        <taxon>Vertebrata</taxon>
        <taxon>Euteleostomi</taxon>
        <taxon>Amphibia</taxon>
        <taxon>Batrachia</taxon>
        <taxon>Anura</taxon>
        <taxon>Pipoidea</taxon>
        <taxon>Pipidae</taxon>
        <taxon>Xenopodinae</taxon>
        <taxon>Xenopus</taxon>
        <taxon>Silurana</taxon>
    </lineage>
</organism>
<feature type="compositionally biased region" description="Basic and acidic residues" evidence="2">
    <location>
        <begin position="592"/>
        <end position="613"/>
    </location>
</feature>
<evidence type="ECO:0000256" key="1">
    <source>
        <dbReference type="ARBA" id="ARBA00006481"/>
    </source>
</evidence>
<dbReference type="CTD" id="256643"/>
<evidence type="ECO:0000313" key="4">
    <source>
        <dbReference type="RefSeq" id="XP_031752596.1"/>
    </source>
</evidence>
<dbReference type="InterPro" id="IPR029199">
    <property type="entry name" value="THRAP3_BCLAF1"/>
</dbReference>
<feature type="region of interest" description="Disordered" evidence="2">
    <location>
        <begin position="580"/>
        <end position="687"/>
    </location>
</feature>
<dbReference type="Proteomes" id="UP000008143">
    <property type="component" value="Chromosome 2"/>
</dbReference>
<evidence type="ECO:0000313" key="6">
    <source>
        <dbReference type="Xenbase" id="XB-GENE-6461330"/>
    </source>
</evidence>
<dbReference type="GO" id="GO:0016592">
    <property type="term" value="C:mediator complex"/>
    <property type="evidence" value="ECO:0000318"/>
    <property type="project" value="GO_Central"/>
</dbReference>
<feature type="compositionally biased region" description="Basic residues" evidence="2">
    <location>
        <begin position="1"/>
        <end position="16"/>
    </location>
</feature>
<evidence type="ECO:0000313" key="3">
    <source>
        <dbReference type="Proteomes" id="UP000008143"/>
    </source>
</evidence>
<feature type="compositionally biased region" description="Basic and acidic residues" evidence="2">
    <location>
        <begin position="413"/>
        <end position="433"/>
    </location>
</feature>
<reference evidence="4 5" key="1">
    <citation type="submission" date="2025-04" db="UniProtKB">
        <authorList>
            <consortium name="RefSeq"/>
        </authorList>
    </citation>
    <scope>IDENTIFICATION</scope>
    <source>
        <strain evidence="4 5">Nigerian</strain>
        <tissue evidence="4 5">Liver and blood</tissue>
    </source>
</reference>
<evidence type="ECO:0000313" key="5">
    <source>
        <dbReference type="RefSeq" id="XP_031752597.1"/>
    </source>
</evidence>
<dbReference type="Xenbase" id="XB-GENE-6461330">
    <property type="gene designation" value="bclaf3"/>
</dbReference>
<protein>
    <submittedName>
        <fullName evidence="4 5">BCLAF1 and THRAP3 family member 3 isoform X1</fullName>
    </submittedName>
</protein>
<dbReference type="Pfam" id="PF15440">
    <property type="entry name" value="THRAP3_BCLAF1"/>
    <property type="match status" value="1"/>
</dbReference>
<feature type="compositionally biased region" description="Basic and acidic residues" evidence="2">
    <location>
        <begin position="88"/>
        <end position="126"/>
    </location>
</feature>
<comment type="similarity">
    <text evidence="1">Belongs to the BCLAF1/THRAP3 family.</text>
</comment>
<sequence length="687" mass="81367">MAKSRSRSPSWKHRQPAYRSPENHRQKHFQDDYTQDNGFRRNSRRPIHWEEGRHRQNNTRTPNYNRFNDNLYDKPYEQNSFPTNARKSPGEKFDRDKGIYSPERHRDNNKSPVEKFDREKKIYSPERHRHNNKSPVQKTDREKRVYSPERHRNGNERFAPPRYPEEPPYRDSDNGYYHRNQGHNAHDDSSDFRVGRREDDFHGRYPSENDWDWPSDQDQWNQNDEHLPPPRRHSQEFGDRSSFHKRFPEDHDFREPAPPFKRLRENERSDFREPHRNSNWKADHTFHPYHDKDWPKDMDLGEPRPFVHRTNTGEFKKIEYDYSHRSPNYAGKELNSHDDRDHKFSRHEERSQNRNRNSHHGKPLDSHFKDGGSKITERFPESSSKYNSKSSQNFNHDSYKNGIKGRPSSPRINDGKEDDLRKDPPSHNWKDKTSTTSDPKAPPKTIPAAETIMVNLALKNPGDKYRDGVSPSDRQMSQDLVATGKKESFHTVFKHLESSNEITPSRPKTEFTQEIITIIHEVKANHFKSTDLTLHDRFSNLKGNDSIQDSNLNITVPQTNPAIHRRIDISLEDLQSKSLNKRINAPPVSQRVIEDPNDLRHDIERRRKERLQSEENGETDVSFRERTHKHQAGDFQNSSKLSRPPFRKPTGRPMVGGPNYRGNPNQYYNSQNCFENTDGIRRPYKGQ</sequence>
<feature type="compositionally biased region" description="Basic and acidic residues" evidence="2">
    <location>
        <begin position="362"/>
        <end position="380"/>
    </location>
</feature>
<dbReference type="GO" id="GO:0003677">
    <property type="term" value="F:DNA binding"/>
    <property type="evidence" value="ECO:0000318"/>
    <property type="project" value="GO_Central"/>
</dbReference>
<evidence type="ECO:0000256" key="2">
    <source>
        <dbReference type="SAM" id="MobiDB-lite"/>
    </source>
</evidence>
<dbReference type="PANTHER" id="PTHR15268:SF17">
    <property type="entry name" value="BCLAF1 AND THRAP3 FAMILY MEMBER 3"/>
    <property type="match status" value="1"/>
</dbReference>
<name>A0A8J1J7G5_XENTR</name>
<dbReference type="KEGG" id="xtr:100490423"/>
<accession>A0A8J1J7G5</accession>
<feature type="compositionally biased region" description="Basic and acidic residues" evidence="2">
    <location>
        <begin position="262"/>
        <end position="302"/>
    </location>
</feature>
<feature type="compositionally biased region" description="Basic and acidic residues" evidence="2">
    <location>
        <begin position="223"/>
        <end position="255"/>
    </location>
</feature>
<dbReference type="PANTHER" id="PTHR15268">
    <property type="entry name" value="THRAP3/BCLAF1"/>
    <property type="match status" value="1"/>
</dbReference>
<dbReference type="GO" id="GO:0045944">
    <property type="term" value="P:positive regulation of transcription by RNA polymerase II"/>
    <property type="evidence" value="ECO:0000318"/>
    <property type="project" value="GO_Central"/>
</dbReference>
<gene>
    <name evidence="4 5 6" type="primary">bclaf3</name>
</gene>
<proteinExistence type="inferred from homology"/>
<feature type="region of interest" description="Disordered" evidence="2">
    <location>
        <begin position="1"/>
        <end position="445"/>
    </location>
</feature>
<feature type="compositionally biased region" description="Basic and acidic residues" evidence="2">
    <location>
        <begin position="334"/>
        <end position="352"/>
    </location>
</feature>
<dbReference type="OrthoDB" id="9935637at2759"/>
<feature type="compositionally biased region" description="Low complexity" evidence="2">
    <location>
        <begin position="382"/>
        <end position="391"/>
    </location>
</feature>
<feature type="compositionally biased region" description="Basic and acidic residues" evidence="2">
    <location>
        <begin position="184"/>
        <end position="207"/>
    </location>
</feature>
<dbReference type="RefSeq" id="XP_031752597.1">
    <property type="nucleotide sequence ID" value="XM_031896737.1"/>
</dbReference>
<feature type="compositionally biased region" description="Polar residues" evidence="2">
    <location>
        <begin position="662"/>
        <end position="675"/>
    </location>
</feature>
<keyword evidence="3" id="KW-1185">Reference proteome</keyword>
<feature type="compositionally biased region" description="Polar residues" evidence="2">
    <location>
        <begin position="58"/>
        <end position="68"/>
    </location>
</feature>
<dbReference type="OMA" id="EHDHGIT"/>